<keyword evidence="6" id="KW-1133">Transmembrane helix</keyword>
<dbReference type="SMART" id="SM00304">
    <property type="entry name" value="HAMP"/>
    <property type="match status" value="1"/>
</dbReference>
<dbReference type="Gene3D" id="1.10.287.950">
    <property type="entry name" value="Methyl-accepting chemotaxis protein"/>
    <property type="match status" value="1"/>
</dbReference>
<evidence type="ECO:0000259" key="8">
    <source>
        <dbReference type="PROSITE" id="PS50885"/>
    </source>
</evidence>
<dbReference type="AlphaFoldDB" id="A0A512H357"/>
<keyword evidence="1" id="KW-0145">Chemotaxis</keyword>
<dbReference type="CDD" id="cd06225">
    <property type="entry name" value="HAMP"/>
    <property type="match status" value="2"/>
</dbReference>
<feature type="compositionally biased region" description="Low complexity" evidence="5">
    <location>
        <begin position="262"/>
        <end position="275"/>
    </location>
</feature>
<evidence type="ECO:0000313" key="10">
    <source>
        <dbReference type="Proteomes" id="UP000321567"/>
    </source>
</evidence>
<keyword evidence="4" id="KW-0175">Coiled coil</keyword>
<dbReference type="InterPro" id="IPR004089">
    <property type="entry name" value="MCPsignal_dom"/>
</dbReference>
<evidence type="ECO:0000259" key="7">
    <source>
        <dbReference type="PROSITE" id="PS50111"/>
    </source>
</evidence>
<evidence type="ECO:0000256" key="3">
    <source>
        <dbReference type="PROSITE-ProRule" id="PRU00284"/>
    </source>
</evidence>
<gene>
    <name evidence="9" type="ORF">ROR02_00180</name>
</gene>
<feature type="region of interest" description="Disordered" evidence="5">
    <location>
        <begin position="474"/>
        <end position="527"/>
    </location>
</feature>
<keyword evidence="6" id="KW-0472">Membrane</keyword>
<feature type="compositionally biased region" description="Polar residues" evidence="5">
    <location>
        <begin position="485"/>
        <end position="506"/>
    </location>
</feature>
<dbReference type="GO" id="GO:0004888">
    <property type="term" value="F:transmembrane signaling receptor activity"/>
    <property type="evidence" value="ECO:0007669"/>
    <property type="project" value="TreeGrafter"/>
</dbReference>
<reference evidence="9 10" key="1">
    <citation type="submission" date="2019-07" db="EMBL/GenBank/DDBJ databases">
        <title>Whole genome shotgun sequence of Rhodospirillum oryzae NBRC 107573.</title>
        <authorList>
            <person name="Hosoyama A."/>
            <person name="Uohara A."/>
            <person name="Ohji S."/>
            <person name="Ichikawa N."/>
        </authorList>
    </citation>
    <scope>NUCLEOTIDE SEQUENCE [LARGE SCALE GENOMIC DNA]</scope>
    <source>
        <strain evidence="9 10">NBRC 107573</strain>
    </source>
</reference>
<evidence type="ECO:0000256" key="2">
    <source>
        <dbReference type="ARBA" id="ARBA00029447"/>
    </source>
</evidence>
<dbReference type="GO" id="GO:0005886">
    <property type="term" value="C:plasma membrane"/>
    <property type="evidence" value="ECO:0007669"/>
    <property type="project" value="TreeGrafter"/>
</dbReference>
<dbReference type="PROSITE" id="PS50111">
    <property type="entry name" value="CHEMOTAXIS_TRANSDUC_2"/>
    <property type="match status" value="1"/>
</dbReference>
<keyword evidence="3" id="KW-0807">Transducer</keyword>
<dbReference type="GO" id="GO:0007165">
    <property type="term" value="P:signal transduction"/>
    <property type="evidence" value="ECO:0007669"/>
    <property type="project" value="UniProtKB-KW"/>
</dbReference>
<dbReference type="GO" id="GO:0006935">
    <property type="term" value="P:chemotaxis"/>
    <property type="evidence" value="ECO:0007669"/>
    <property type="project" value="UniProtKB-KW"/>
</dbReference>
<feature type="coiled-coil region" evidence="4">
    <location>
        <begin position="422"/>
        <end position="467"/>
    </location>
</feature>
<sequence length="527" mass="56035">MIISTNAQDLAELEREAQSVVGMIDENIESLRASTVGITASTYQSLKKISSTYLALSQELRVLASQNSRNSALAIIKAQGAAIRSGIEDPLEDLVMASQEDMAQAVAQNAEAYRSVTFLMIGLLIVTIVVSVSVATWIALSISRGLTKAVSLANAVSLGDLSNKISVSSQDEIRDLIDALNTMTANLNTMAQVADDIAQGNLTVTAKRQSEKDVLGIALETMLERLRTVVSEALSAANQVSSGSQQLSSTSEEMAQGATEQASAAEEASSSMEEMVSTIKQSADNASETEKIARQSATDAELSGQSVSKAVDAMRTIAQKINIVQEIARQTDLLALNAAIEAARAGEHGKGFAVVASEVRKLAERSQAAASEIMVLSSDTLEISAEAGQMLTKLVPDIRRTAELVEEISAAAREQNTGAEQINTAIRQLDQVTQQNASASEEMSATSEELAAQAEQLEATMAFFRIENSATIAPQRAKPRFTPKSIPSPSEKSAKASQGRENSSGATKGIKLALEDSDNEDEHYQRY</sequence>
<dbReference type="PANTHER" id="PTHR43531:SF11">
    <property type="entry name" value="METHYL-ACCEPTING CHEMOTAXIS PROTEIN 3"/>
    <property type="match status" value="1"/>
</dbReference>
<feature type="domain" description="Methyl-accepting transducer" evidence="7">
    <location>
        <begin position="236"/>
        <end position="451"/>
    </location>
</feature>
<comment type="caution">
    <text evidence="9">The sequence shown here is derived from an EMBL/GenBank/DDBJ whole genome shotgun (WGS) entry which is preliminary data.</text>
</comment>
<name>A0A512H357_9PROT</name>
<evidence type="ECO:0000256" key="1">
    <source>
        <dbReference type="ARBA" id="ARBA00022500"/>
    </source>
</evidence>
<dbReference type="Proteomes" id="UP000321567">
    <property type="component" value="Unassembled WGS sequence"/>
</dbReference>
<accession>A0A512H357</accession>
<protein>
    <submittedName>
        <fullName evidence="9">Methyl-accepting chemotaxis protein</fullName>
    </submittedName>
</protein>
<feature type="region of interest" description="Disordered" evidence="5">
    <location>
        <begin position="240"/>
        <end position="299"/>
    </location>
</feature>
<feature type="transmembrane region" description="Helical" evidence="6">
    <location>
        <begin position="118"/>
        <end position="140"/>
    </location>
</feature>
<dbReference type="Pfam" id="PF00015">
    <property type="entry name" value="MCPsignal"/>
    <property type="match status" value="1"/>
</dbReference>
<organism evidence="9 10">
    <name type="scientific">Pararhodospirillum oryzae</name>
    <dbReference type="NCBI Taxonomy" id="478448"/>
    <lineage>
        <taxon>Bacteria</taxon>
        <taxon>Pseudomonadati</taxon>
        <taxon>Pseudomonadota</taxon>
        <taxon>Alphaproteobacteria</taxon>
        <taxon>Rhodospirillales</taxon>
        <taxon>Rhodospirillaceae</taxon>
        <taxon>Pararhodospirillum</taxon>
    </lineage>
</organism>
<keyword evidence="6" id="KW-0812">Transmembrane</keyword>
<comment type="similarity">
    <text evidence="2">Belongs to the methyl-accepting chemotaxis (MCP) protein family.</text>
</comment>
<dbReference type="EMBL" id="BJZO01000001">
    <property type="protein sequence ID" value="GEO79887.1"/>
    <property type="molecule type" value="Genomic_DNA"/>
</dbReference>
<proteinExistence type="inferred from homology"/>
<dbReference type="Pfam" id="PF00672">
    <property type="entry name" value="HAMP"/>
    <property type="match status" value="1"/>
</dbReference>
<dbReference type="PROSITE" id="PS50885">
    <property type="entry name" value="HAMP"/>
    <property type="match status" value="1"/>
</dbReference>
<evidence type="ECO:0000256" key="5">
    <source>
        <dbReference type="SAM" id="MobiDB-lite"/>
    </source>
</evidence>
<feature type="compositionally biased region" description="Low complexity" evidence="5">
    <location>
        <begin position="240"/>
        <end position="251"/>
    </location>
</feature>
<dbReference type="SUPFAM" id="SSF58104">
    <property type="entry name" value="Methyl-accepting chemotaxis protein (MCP) signaling domain"/>
    <property type="match status" value="1"/>
</dbReference>
<evidence type="ECO:0000313" key="9">
    <source>
        <dbReference type="EMBL" id="GEO79887.1"/>
    </source>
</evidence>
<evidence type="ECO:0000256" key="6">
    <source>
        <dbReference type="SAM" id="Phobius"/>
    </source>
</evidence>
<dbReference type="InterPro" id="IPR003660">
    <property type="entry name" value="HAMP_dom"/>
</dbReference>
<feature type="domain" description="HAMP" evidence="8">
    <location>
        <begin position="140"/>
        <end position="192"/>
    </location>
</feature>
<keyword evidence="10" id="KW-1185">Reference proteome</keyword>
<evidence type="ECO:0000256" key="4">
    <source>
        <dbReference type="SAM" id="Coils"/>
    </source>
</evidence>
<dbReference type="Gene3D" id="6.10.340.10">
    <property type="match status" value="1"/>
</dbReference>
<dbReference type="SMART" id="SM00283">
    <property type="entry name" value="MA"/>
    <property type="match status" value="1"/>
</dbReference>
<dbReference type="PANTHER" id="PTHR43531">
    <property type="entry name" value="PROTEIN ICFG"/>
    <property type="match status" value="1"/>
</dbReference>
<dbReference type="InterPro" id="IPR051310">
    <property type="entry name" value="MCP_chemotaxis"/>
</dbReference>